<dbReference type="Proteomes" id="UP000015106">
    <property type="component" value="Chromosome 2"/>
</dbReference>
<keyword evidence="2" id="KW-1185">Reference proteome</keyword>
<dbReference type="EnsemblPlants" id="TuG1812G0200004690.01.T01">
    <property type="protein sequence ID" value="TuG1812G0200004690.01.T01.cds314594"/>
    <property type="gene ID" value="TuG1812G0200004690.01"/>
</dbReference>
<reference evidence="2" key="1">
    <citation type="journal article" date="2013" name="Nature">
        <title>Draft genome of the wheat A-genome progenitor Triticum urartu.</title>
        <authorList>
            <person name="Ling H.Q."/>
            <person name="Zhao S."/>
            <person name="Liu D."/>
            <person name="Wang J."/>
            <person name="Sun H."/>
            <person name="Zhang C."/>
            <person name="Fan H."/>
            <person name="Li D."/>
            <person name="Dong L."/>
            <person name="Tao Y."/>
            <person name="Gao C."/>
            <person name="Wu H."/>
            <person name="Li Y."/>
            <person name="Cui Y."/>
            <person name="Guo X."/>
            <person name="Zheng S."/>
            <person name="Wang B."/>
            <person name="Yu K."/>
            <person name="Liang Q."/>
            <person name="Yang W."/>
            <person name="Lou X."/>
            <person name="Chen J."/>
            <person name="Feng M."/>
            <person name="Jian J."/>
            <person name="Zhang X."/>
            <person name="Luo G."/>
            <person name="Jiang Y."/>
            <person name="Liu J."/>
            <person name="Wang Z."/>
            <person name="Sha Y."/>
            <person name="Zhang B."/>
            <person name="Wu H."/>
            <person name="Tang D."/>
            <person name="Shen Q."/>
            <person name="Xue P."/>
            <person name="Zou S."/>
            <person name="Wang X."/>
            <person name="Liu X."/>
            <person name="Wang F."/>
            <person name="Yang Y."/>
            <person name="An X."/>
            <person name="Dong Z."/>
            <person name="Zhang K."/>
            <person name="Zhang X."/>
            <person name="Luo M.C."/>
            <person name="Dvorak J."/>
            <person name="Tong Y."/>
            <person name="Wang J."/>
            <person name="Yang H."/>
            <person name="Li Z."/>
            <person name="Wang D."/>
            <person name="Zhang A."/>
            <person name="Wang J."/>
        </authorList>
    </citation>
    <scope>NUCLEOTIDE SEQUENCE</scope>
    <source>
        <strain evidence="2">cv. G1812</strain>
    </source>
</reference>
<reference evidence="1" key="3">
    <citation type="submission" date="2022-06" db="UniProtKB">
        <authorList>
            <consortium name="EnsemblPlants"/>
        </authorList>
    </citation>
    <scope>IDENTIFICATION</scope>
</reference>
<accession>A0A8R7PIR8</accession>
<name>A0A8R7PIR8_TRIUA</name>
<dbReference type="AlphaFoldDB" id="A0A8R7PIR8"/>
<evidence type="ECO:0000313" key="2">
    <source>
        <dbReference type="Proteomes" id="UP000015106"/>
    </source>
</evidence>
<organism evidence="1 2">
    <name type="scientific">Triticum urartu</name>
    <name type="common">Red wild einkorn</name>
    <name type="synonym">Crithodium urartu</name>
    <dbReference type="NCBI Taxonomy" id="4572"/>
    <lineage>
        <taxon>Eukaryota</taxon>
        <taxon>Viridiplantae</taxon>
        <taxon>Streptophyta</taxon>
        <taxon>Embryophyta</taxon>
        <taxon>Tracheophyta</taxon>
        <taxon>Spermatophyta</taxon>
        <taxon>Magnoliopsida</taxon>
        <taxon>Liliopsida</taxon>
        <taxon>Poales</taxon>
        <taxon>Poaceae</taxon>
        <taxon>BOP clade</taxon>
        <taxon>Pooideae</taxon>
        <taxon>Triticodae</taxon>
        <taxon>Triticeae</taxon>
        <taxon>Triticinae</taxon>
        <taxon>Triticum</taxon>
    </lineage>
</organism>
<proteinExistence type="predicted"/>
<evidence type="ECO:0000313" key="1">
    <source>
        <dbReference type="EnsemblPlants" id="TuG1812G0200004690.01.T01.cds314594"/>
    </source>
</evidence>
<reference evidence="1" key="2">
    <citation type="submission" date="2018-03" db="EMBL/GenBank/DDBJ databases">
        <title>The Triticum urartu genome reveals the dynamic nature of wheat genome evolution.</title>
        <authorList>
            <person name="Ling H."/>
            <person name="Ma B."/>
            <person name="Shi X."/>
            <person name="Liu H."/>
            <person name="Dong L."/>
            <person name="Sun H."/>
            <person name="Cao Y."/>
            <person name="Gao Q."/>
            <person name="Zheng S."/>
            <person name="Li Y."/>
            <person name="Yu Y."/>
            <person name="Du H."/>
            <person name="Qi M."/>
            <person name="Li Y."/>
            <person name="Yu H."/>
            <person name="Cui Y."/>
            <person name="Wang N."/>
            <person name="Chen C."/>
            <person name="Wu H."/>
            <person name="Zhao Y."/>
            <person name="Zhang J."/>
            <person name="Li Y."/>
            <person name="Zhou W."/>
            <person name="Zhang B."/>
            <person name="Hu W."/>
            <person name="Eijk M."/>
            <person name="Tang J."/>
            <person name="Witsenboer H."/>
            <person name="Zhao S."/>
            <person name="Li Z."/>
            <person name="Zhang A."/>
            <person name="Wang D."/>
            <person name="Liang C."/>
        </authorList>
    </citation>
    <scope>NUCLEOTIDE SEQUENCE [LARGE SCALE GENOMIC DNA]</scope>
    <source>
        <strain evidence="1">cv. G1812</strain>
    </source>
</reference>
<sequence length="213" mass="22757">MSYGSSWSQNAKLSLEDNPALAYSRFAICQLNKFISSSEEIPPSDCRNVSSAAPREISIATSPMAARRWLALSRNLLYVPSTSLSTSGSTGDPSGRYSGHLSLILCIGKPSCLATTPRGFPNVPVSTLPPRSAAAECPPPSIFFVYTRPPHLLRPSNTITLKPDASKCRAAASPARPAPTTMTVLGLVGSLGRRSLMAGATPKLTWPWETRKL</sequence>
<protein>
    <submittedName>
        <fullName evidence="1">Uncharacterized protein</fullName>
    </submittedName>
</protein>
<dbReference type="Gramene" id="TuG1812G0200004690.01.T01">
    <property type="protein sequence ID" value="TuG1812G0200004690.01.T01.cds314594"/>
    <property type="gene ID" value="TuG1812G0200004690.01"/>
</dbReference>